<dbReference type="GO" id="GO:0019243">
    <property type="term" value="P:methylglyoxal catabolic process to D-lactate via S-lactoyl-glutathione"/>
    <property type="evidence" value="ECO:0007669"/>
    <property type="project" value="TreeGrafter"/>
</dbReference>
<dbReference type="InterPro" id="IPR002818">
    <property type="entry name" value="DJ-1/PfpI"/>
</dbReference>
<sequence>MAPNVLFVLTSHDAMGDSGNKTGWYLPEFAHPYNVLKDHVKITIASPNGGEAPLDQGSVEAFKADEEAQNFYKTQEALWKNTQRLSSFIGHAKEFDAIFYVGGHGPMFDLATDPISHKLINEFYESGKVVSAVCHGPAAFVNVKLASGEHLLAGQTVTGFSNTEEDTAGATKYMPFKLEDALNDASGGKFVKAKQDWGPKVVIGHGGRLIMGQNPASAGPVGQAIYNAIFGEETTGEEV</sequence>
<evidence type="ECO:0000256" key="5">
    <source>
        <dbReference type="ARBA" id="ARBA00048082"/>
    </source>
</evidence>
<dbReference type="Gene3D" id="3.40.50.880">
    <property type="match status" value="1"/>
</dbReference>
<proteinExistence type="inferred from homology"/>
<dbReference type="EMBL" id="MU254088">
    <property type="protein sequence ID" value="KAG9242307.1"/>
    <property type="molecule type" value="Genomic_DNA"/>
</dbReference>
<dbReference type="OrthoDB" id="543156at2759"/>
<feature type="domain" description="DJ-1/PfpI" evidence="6">
    <location>
        <begin position="28"/>
        <end position="167"/>
    </location>
</feature>
<comment type="caution">
    <text evidence="7">The sequence shown here is derived from an EMBL/GenBank/DDBJ whole genome shotgun (WGS) entry which is preliminary data.</text>
</comment>
<dbReference type="InterPro" id="IPR050325">
    <property type="entry name" value="Prot/Nucl_acid_deglycase"/>
</dbReference>
<comment type="catalytic activity">
    <reaction evidence="5">
        <text>methylglyoxal + H2O = (R)-lactate + H(+)</text>
        <dbReference type="Rhea" id="RHEA:27754"/>
        <dbReference type="ChEBI" id="CHEBI:15377"/>
        <dbReference type="ChEBI" id="CHEBI:15378"/>
        <dbReference type="ChEBI" id="CHEBI:16004"/>
        <dbReference type="ChEBI" id="CHEBI:17158"/>
        <dbReference type="EC" id="4.2.1.130"/>
    </reaction>
</comment>
<dbReference type="EC" id="4.2.1.130" evidence="1"/>
<evidence type="ECO:0000313" key="7">
    <source>
        <dbReference type="EMBL" id="KAG9242307.1"/>
    </source>
</evidence>
<dbReference type="PANTHER" id="PTHR48094">
    <property type="entry name" value="PROTEIN/NUCLEIC ACID DEGLYCASE DJ-1-RELATED"/>
    <property type="match status" value="1"/>
</dbReference>
<evidence type="ECO:0000256" key="4">
    <source>
        <dbReference type="ARBA" id="ARBA00038493"/>
    </source>
</evidence>
<dbReference type="GO" id="GO:0019172">
    <property type="term" value="F:glyoxalase III activity"/>
    <property type="evidence" value="ECO:0007669"/>
    <property type="project" value="UniProtKB-EC"/>
</dbReference>
<dbReference type="Proteomes" id="UP000887226">
    <property type="component" value="Unassembled WGS sequence"/>
</dbReference>
<evidence type="ECO:0000256" key="2">
    <source>
        <dbReference type="ARBA" id="ARBA00023016"/>
    </source>
</evidence>
<dbReference type="InterPro" id="IPR029062">
    <property type="entry name" value="Class_I_gatase-like"/>
</dbReference>
<evidence type="ECO:0000259" key="6">
    <source>
        <dbReference type="Pfam" id="PF01965"/>
    </source>
</evidence>
<reference evidence="7" key="1">
    <citation type="journal article" date="2021" name="IMA Fungus">
        <title>Genomic characterization of three marine fungi, including Emericellopsis atlantica sp. nov. with signatures of a generalist lifestyle and marine biomass degradation.</title>
        <authorList>
            <person name="Hagestad O.C."/>
            <person name="Hou L."/>
            <person name="Andersen J.H."/>
            <person name="Hansen E.H."/>
            <person name="Altermark B."/>
            <person name="Li C."/>
            <person name="Kuhnert E."/>
            <person name="Cox R.J."/>
            <person name="Crous P.W."/>
            <person name="Spatafora J.W."/>
            <person name="Lail K."/>
            <person name="Amirebrahimi M."/>
            <person name="Lipzen A."/>
            <person name="Pangilinan J."/>
            <person name="Andreopoulos W."/>
            <person name="Hayes R.D."/>
            <person name="Ng V."/>
            <person name="Grigoriev I.V."/>
            <person name="Jackson S.A."/>
            <person name="Sutton T.D.S."/>
            <person name="Dobson A.D.W."/>
            <person name="Rama T."/>
        </authorList>
    </citation>
    <scope>NUCLEOTIDE SEQUENCE</scope>
    <source>
        <strain evidence="7">TRa3180A</strain>
    </source>
</reference>
<dbReference type="GO" id="GO:0005737">
    <property type="term" value="C:cytoplasm"/>
    <property type="evidence" value="ECO:0007669"/>
    <property type="project" value="TreeGrafter"/>
</dbReference>
<accession>A0A9P8CD24</accession>
<evidence type="ECO:0000313" key="8">
    <source>
        <dbReference type="Proteomes" id="UP000887226"/>
    </source>
</evidence>
<gene>
    <name evidence="7" type="ORF">BJ878DRAFT_516264</name>
</gene>
<evidence type="ECO:0000256" key="3">
    <source>
        <dbReference type="ARBA" id="ARBA00023239"/>
    </source>
</evidence>
<comment type="similarity">
    <text evidence="4">Belongs to the peptidase C56 family. HSP31-like subfamily.</text>
</comment>
<dbReference type="Pfam" id="PF01965">
    <property type="entry name" value="DJ-1_PfpI"/>
    <property type="match status" value="1"/>
</dbReference>
<dbReference type="CDD" id="cd03141">
    <property type="entry name" value="GATase1_Hsp31_like"/>
    <property type="match status" value="1"/>
</dbReference>
<keyword evidence="2" id="KW-0346">Stress response</keyword>
<protein>
    <recommendedName>
        <fullName evidence="1">D-lactate dehydratase</fullName>
        <ecNumber evidence="1">4.2.1.130</ecNumber>
    </recommendedName>
</protein>
<dbReference type="PANTHER" id="PTHR48094:SF11">
    <property type="entry name" value="GLUTATHIONE-INDEPENDENT GLYOXALASE HSP31-RELATED"/>
    <property type="match status" value="1"/>
</dbReference>
<dbReference type="SUPFAM" id="SSF52317">
    <property type="entry name" value="Class I glutamine amidotransferase-like"/>
    <property type="match status" value="1"/>
</dbReference>
<dbReference type="AlphaFoldDB" id="A0A9P8CD24"/>
<organism evidence="7 8">
    <name type="scientific">Calycina marina</name>
    <dbReference type="NCBI Taxonomy" id="1763456"/>
    <lineage>
        <taxon>Eukaryota</taxon>
        <taxon>Fungi</taxon>
        <taxon>Dikarya</taxon>
        <taxon>Ascomycota</taxon>
        <taxon>Pezizomycotina</taxon>
        <taxon>Leotiomycetes</taxon>
        <taxon>Helotiales</taxon>
        <taxon>Pezizellaceae</taxon>
        <taxon>Calycina</taxon>
    </lineage>
</organism>
<keyword evidence="3" id="KW-0456">Lyase</keyword>
<evidence type="ECO:0000256" key="1">
    <source>
        <dbReference type="ARBA" id="ARBA00013134"/>
    </source>
</evidence>
<name>A0A9P8CD24_9HELO</name>
<keyword evidence="8" id="KW-1185">Reference proteome</keyword>